<comment type="caution">
    <text evidence="5">The sequence shown here is derived from an EMBL/GenBank/DDBJ whole genome shotgun (WGS) entry which is preliminary data.</text>
</comment>
<evidence type="ECO:0000256" key="3">
    <source>
        <dbReference type="PROSITE-ProRule" id="PRU00464"/>
    </source>
</evidence>
<evidence type="ECO:0000313" key="6">
    <source>
        <dbReference type="Proteomes" id="UP001489004"/>
    </source>
</evidence>
<feature type="domain" description="HIT" evidence="4">
    <location>
        <begin position="24"/>
        <end position="134"/>
    </location>
</feature>
<dbReference type="PANTHER" id="PTHR23089">
    <property type="entry name" value="HISTIDINE TRIAD HIT PROTEIN"/>
    <property type="match status" value="1"/>
</dbReference>
<proteinExistence type="predicted"/>
<name>A0AAW1QC23_9CHLO</name>
<dbReference type="InterPro" id="IPR036265">
    <property type="entry name" value="HIT-like_sf"/>
</dbReference>
<dbReference type="Proteomes" id="UP001489004">
    <property type="component" value="Unassembled WGS sequence"/>
</dbReference>
<dbReference type="InterPro" id="IPR019808">
    <property type="entry name" value="Histidine_triad_CS"/>
</dbReference>
<dbReference type="FunFam" id="3.30.428.10:FF:000005">
    <property type="entry name" value="Histidine triad nucleotide-binding protein 1"/>
    <property type="match status" value="1"/>
</dbReference>
<dbReference type="PROSITE" id="PS51084">
    <property type="entry name" value="HIT_2"/>
    <property type="match status" value="1"/>
</dbReference>
<dbReference type="InterPro" id="IPR001310">
    <property type="entry name" value="Histidine_triad_HIT"/>
</dbReference>
<dbReference type="EMBL" id="JALJOR010000004">
    <property type="protein sequence ID" value="KAK9818397.1"/>
    <property type="molecule type" value="Genomic_DNA"/>
</dbReference>
<dbReference type="PRINTS" id="PR00332">
    <property type="entry name" value="HISTRIAD"/>
</dbReference>
<accession>A0AAW1QC23</accession>
<dbReference type="Pfam" id="PF01230">
    <property type="entry name" value="HIT"/>
    <property type="match status" value="1"/>
</dbReference>
<dbReference type="GO" id="GO:0047627">
    <property type="term" value="F:adenylylsulfatase activity"/>
    <property type="evidence" value="ECO:0007669"/>
    <property type="project" value="UniProtKB-ARBA"/>
</dbReference>
<dbReference type="SUPFAM" id="SSF54197">
    <property type="entry name" value="HIT-like"/>
    <property type="match status" value="1"/>
</dbReference>
<keyword evidence="6" id="KW-1185">Reference proteome</keyword>
<evidence type="ECO:0000313" key="5">
    <source>
        <dbReference type="EMBL" id="KAK9818397.1"/>
    </source>
</evidence>
<feature type="short sequence motif" description="Histidine triad motif" evidence="2 3">
    <location>
        <begin position="118"/>
        <end position="122"/>
    </location>
</feature>
<evidence type="ECO:0000256" key="1">
    <source>
        <dbReference type="PIRSR" id="PIRSR601310-1"/>
    </source>
</evidence>
<feature type="active site" description="Tele-AMP-histidine intermediate" evidence="1">
    <location>
        <position position="120"/>
    </location>
</feature>
<dbReference type="PROSITE" id="PS00892">
    <property type="entry name" value="HIT_1"/>
    <property type="match status" value="1"/>
</dbReference>
<evidence type="ECO:0000256" key="2">
    <source>
        <dbReference type="PIRSR" id="PIRSR601310-3"/>
    </source>
</evidence>
<gene>
    <name evidence="5" type="ORF">WJX72_012017</name>
</gene>
<evidence type="ECO:0000259" key="4">
    <source>
        <dbReference type="PROSITE" id="PS51084"/>
    </source>
</evidence>
<dbReference type="Gene3D" id="3.30.428.10">
    <property type="entry name" value="HIT-like"/>
    <property type="match status" value="1"/>
</dbReference>
<organism evidence="5 6">
    <name type="scientific">[Myrmecia] bisecta</name>
    <dbReference type="NCBI Taxonomy" id="41462"/>
    <lineage>
        <taxon>Eukaryota</taxon>
        <taxon>Viridiplantae</taxon>
        <taxon>Chlorophyta</taxon>
        <taxon>core chlorophytes</taxon>
        <taxon>Trebouxiophyceae</taxon>
        <taxon>Trebouxiales</taxon>
        <taxon>Trebouxiaceae</taxon>
        <taxon>Myrmecia</taxon>
    </lineage>
</organism>
<dbReference type="InterPro" id="IPR011146">
    <property type="entry name" value="HIT-like"/>
</dbReference>
<reference evidence="5 6" key="1">
    <citation type="journal article" date="2024" name="Nat. Commun.">
        <title>Phylogenomics reveals the evolutionary origins of lichenization in chlorophyte algae.</title>
        <authorList>
            <person name="Puginier C."/>
            <person name="Libourel C."/>
            <person name="Otte J."/>
            <person name="Skaloud P."/>
            <person name="Haon M."/>
            <person name="Grisel S."/>
            <person name="Petersen M."/>
            <person name="Berrin J.G."/>
            <person name="Delaux P.M."/>
            <person name="Dal Grande F."/>
            <person name="Keller J."/>
        </authorList>
    </citation>
    <scope>NUCLEOTIDE SEQUENCE [LARGE SCALE GENOMIC DNA]</scope>
    <source>
        <strain evidence="5 6">SAG 2043</strain>
    </source>
</reference>
<dbReference type="AlphaFoldDB" id="A0AAW1QC23"/>
<protein>
    <recommendedName>
        <fullName evidence="4">HIT domain-containing protein</fullName>
    </recommendedName>
</protein>
<dbReference type="CDD" id="cd01276">
    <property type="entry name" value="PKCI_related"/>
    <property type="match status" value="1"/>
</dbReference>
<sequence length="134" mass="14476">MSSEAEKSEQAAAAGAGDTGEPTIFDKIIAKQIPADIIYEDEEALAFRDINPQAPVHFLVIPKHRNGLTQLSKATEANEQVLGHLLLVAGRVAKQEGCTRGFRVVINDGPDGCQSVYHVHLHVMGGRKLNWPPG</sequence>